<dbReference type="GO" id="GO:0043546">
    <property type="term" value="F:molybdopterin cofactor binding"/>
    <property type="evidence" value="ECO:0007669"/>
    <property type="project" value="TreeGrafter"/>
</dbReference>
<dbReference type="GO" id="GO:0005739">
    <property type="term" value="C:mitochondrion"/>
    <property type="evidence" value="ECO:0007669"/>
    <property type="project" value="TreeGrafter"/>
</dbReference>
<evidence type="ECO:0000256" key="5">
    <source>
        <dbReference type="ARBA" id="ARBA00022505"/>
    </source>
</evidence>
<keyword evidence="7 10" id="KW-0479">Metal-binding</keyword>
<dbReference type="FunFam" id="3.10.120.10:FF:000007">
    <property type="entry name" value="Sulfite oxidase, mitochondrial"/>
    <property type="match status" value="1"/>
</dbReference>
<reference evidence="13" key="1">
    <citation type="submission" date="2022-11" db="EMBL/GenBank/DDBJ databases">
        <authorList>
            <person name="Kikuchi T."/>
        </authorList>
    </citation>
    <scope>NUCLEOTIDE SEQUENCE</scope>
    <source>
        <strain evidence="13">PS1010</strain>
    </source>
</reference>
<evidence type="ECO:0000256" key="6">
    <source>
        <dbReference type="ARBA" id="ARBA00022617"/>
    </source>
</evidence>
<dbReference type="InterPro" id="IPR036374">
    <property type="entry name" value="OxRdtase_Mopterin-bd_sf"/>
</dbReference>
<dbReference type="GO" id="GO:0020037">
    <property type="term" value="F:heme binding"/>
    <property type="evidence" value="ECO:0007669"/>
    <property type="project" value="UniProtKB-UniRule"/>
</dbReference>
<dbReference type="EC" id="1.8.3.1" evidence="4"/>
<feature type="chain" id="PRO_5040375052" description="sulfite oxidase" evidence="11">
    <location>
        <begin position="20"/>
        <end position="318"/>
    </location>
</feature>
<keyword evidence="9 10" id="KW-0408">Iron</keyword>
<dbReference type="PRINTS" id="PR00407">
    <property type="entry name" value="EUMOPTERIN"/>
</dbReference>
<dbReference type="Gene3D" id="2.60.40.650">
    <property type="match status" value="1"/>
</dbReference>
<protein>
    <recommendedName>
        <fullName evidence="4">sulfite oxidase</fullName>
        <ecNumber evidence="4">1.8.3.1</ecNumber>
    </recommendedName>
</protein>
<dbReference type="PROSITE" id="PS00191">
    <property type="entry name" value="CYTOCHROME_B5_1"/>
    <property type="match status" value="1"/>
</dbReference>
<evidence type="ECO:0000256" key="3">
    <source>
        <dbReference type="ARBA" id="ARBA00004971"/>
    </source>
</evidence>
<sequence>MIIHLLFHFLLTIICIQEARYLRGVTATGAAISVTTQYVLQKGRKVQGVYDVTDFVAMHPGGDKILLAAGAAVDPFWALYSQHKTAEVLEILEGYRIGRLDIKDVPKIKTNDHRLTIETLNGKTIDLSVDQLKKKFKSYTIGSVIQCAGNRRADMNQYKKVQGLMWEGTAISNAEWTGVRLCDILADAGIDVFDDKIKHVHFEGADVDPTDDGFVEISGYAWSGGGRGIIRIEISADNGETWHSCEMEQEKRQDLEHMYAWTLFKAEVKIPPNVKEFNIIAKAVDRSYNTQPETASGIWNVRGLIHNAWHRVPIIVRD</sequence>
<dbReference type="SUPFAM" id="SSF56524">
    <property type="entry name" value="Oxidoreductase molybdopterin-binding domain"/>
    <property type="match status" value="1"/>
</dbReference>
<proteinExistence type="inferred from homology"/>
<dbReference type="InterPro" id="IPR008335">
    <property type="entry name" value="Mopterin_OxRdtase_euk"/>
</dbReference>
<dbReference type="PROSITE" id="PS50255">
    <property type="entry name" value="CYTOCHROME_B5_2"/>
    <property type="match status" value="1"/>
</dbReference>
<evidence type="ECO:0000256" key="7">
    <source>
        <dbReference type="ARBA" id="ARBA00022723"/>
    </source>
</evidence>
<evidence type="ECO:0000256" key="10">
    <source>
        <dbReference type="RuleBase" id="RU362121"/>
    </source>
</evidence>
<dbReference type="GO" id="GO:0006790">
    <property type="term" value="P:sulfur compound metabolic process"/>
    <property type="evidence" value="ECO:0007669"/>
    <property type="project" value="TreeGrafter"/>
</dbReference>
<dbReference type="InterPro" id="IPR014756">
    <property type="entry name" value="Ig_E-set"/>
</dbReference>
<dbReference type="PANTHER" id="PTHR19372">
    <property type="entry name" value="SULFITE REDUCTASE"/>
    <property type="match status" value="1"/>
</dbReference>
<comment type="caution">
    <text evidence="13">The sequence shown here is derived from an EMBL/GenBank/DDBJ whole genome shotgun (WGS) entry which is preliminary data.</text>
</comment>
<keyword evidence="11" id="KW-0732">Signal</keyword>
<keyword evidence="6 10" id="KW-0349">Heme</keyword>
<name>A0A9P1IY08_9PELO</name>
<dbReference type="Pfam" id="PF03404">
    <property type="entry name" value="Mo-co_dimer"/>
    <property type="match status" value="1"/>
</dbReference>
<dbReference type="EMBL" id="CANHGI010000006">
    <property type="protein sequence ID" value="CAI5454384.1"/>
    <property type="molecule type" value="Genomic_DNA"/>
</dbReference>
<dbReference type="Pfam" id="PF00174">
    <property type="entry name" value="Oxidored_molyb"/>
    <property type="match status" value="1"/>
</dbReference>
<dbReference type="InterPro" id="IPR000572">
    <property type="entry name" value="OxRdtase_Mopterin-bd_dom"/>
</dbReference>
<dbReference type="Pfam" id="PF00173">
    <property type="entry name" value="Cyt-b5"/>
    <property type="match status" value="1"/>
</dbReference>
<dbReference type="InterPro" id="IPR018506">
    <property type="entry name" value="Cyt_B5_heme-BS"/>
</dbReference>
<evidence type="ECO:0000256" key="9">
    <source>
        <dbReference type="ARBA" id="ARBA00023004"/>
    </source>
</evidence>
<dbReference type="GO" id="GO:0008482">
    <property type="term" value="F:sulfite oxidase activity"/>
    <property type="evidence" value="ECO:0007669"/>
    <property type="project" value="UniProtKB-EC"/>
</dbReference>
<dbReference type="SUPFAM" id="SSF55856">
    <property type="entry name" value="Cytochrome b5-like heme/steroid binding domain"/>
    <property type="match status" value="1"/>
</dbReference>
<dbReference type="Proteomes" id="UP001152747">
    <property type="component" value="Unassembled WGS sequence"/>
</dbReference>
<comment type="cofactor">
    <cofactor evidence="1">
        <name>Mo-molybdopterin</name>
        <dbReference type="ChEBI" id="CHEBI:71302"/>
    </cofactor>
</comment>
<evidence type="ECO:0000313" key="14">
    <source>
        <dbReference type="Proteomes" id="UP001152747"/>
    </source>
</evidence>
<evidence type="ECO:0000256" key="1">
    <source>
        <dbReference type="ARBA" id="ARBA00001924"/>
    </source>
</evidence>
<dbReference type="OrthoDB" id="10051395at2759"/>
<dbReference type="Gene3D" id="3.10.120.10">
    <property type="entry name" value="Cytochrome b5-like heme/steroid binding domain"/>
    <property type="match status" value="1"/>
</dbReference>
<evidence type="ECO:0000259" key="12">
    <source>
        <dbReference type="PROSITE" id="PS50255"/>
    </source>
</evidence>
<gene>
    <name evidence="13" type="ORF">CAMP_LOCUS17021</name>
</gene>
<comment type="similarity">
    <text evidence="10">Belongs to the cytochrome b5 family.</text>
</comment>
<keyword evidence="14" id="KW-1185">Reference proteome</keyword>
<dbReference type="SMART" id="SM01117">
    <property type="entry name" value="Cyt-b5"/>
    <property type="match status" value="1"/>
</dbReference>
<dbReference type="PANTHER" id="PTHR19372:SF7">
    <property type="entry name" value="SULFITE OXIDASE, MITOCHONDRIAL"/>
    <property type="match status" value="1"/>
</dbReference>
<organism evidence="13 14">
    <name type="scientific">Caenorhabditis angaria</name>
    <dbReference type="NCBI Taxonomy" id="860376"/>
    <lineage>
        <taxon>Eukaryota</taxon>
        <taxon>Metazoa</taxon>
        <taxon>Ecdysozoa</taxon>
        <taxon>Nematoda</taxon>
        <taxon>Chromadorea</taxon>
        <taxon>Rhabditida</taxon>
        <taxon>Rhabditina</taxon>
        <taxon>Rhabditomorpha</taxon>
        <taxon>Rhabditoidea</taxon>
        <taxon>Rhabditidae</taxon>
        <taxon>Peloderinae</taxon>
        <taxon>Caenorhabditis</taxon>
    </lineage>
</organism>
<dbReference type="InterPro" id="IPR036400">
    <property type="entry name" value="Cyt_B5-like_heme/steroid_sf"/>
</dbReference>
<evidence type="ECO:0000256" key="2">
    <source>
        <dbReference type="ARBA" id="ARBA00004678"/>
    </source>
</evidence>
<keyword evidence="5" id="KW-0500">Molybdenum</keyword>
<evidence type="ECO:0000256" key="4">
    <source>
        <dbReference type="ARBA" id="ARBA00012505"/>
    </source>
</evidence>
<keyword evidence="8" id="KW-0560">Oxidoreductase</keyword>
<evidence type="ECO:0000256" key="11">
    <source>
        <dbReference type="SAM" id="SignalP"/>
    </source>
</evidence>
<dbReference type="SUPFAM" id="SSF81296">
    <property type="entry name" value="E set domains"/>
    <property type="match status" value="1"/>
</dbReference>
<dbReference type="AlphaFoldDB" id="A0A9P1IY08"/>
<evidence type="ECO:0000256" key="8">
    <source>
        <dbReference type="ARBA" id="ARBA00023002"/>
    </source>
</evidence>
<accession>A0A9P1IY08</accession>
<feature type="signal peptide" evidence="11">
    <location>
        <begin position="1"/>
        <end position="19"/>
    </location>
</feature>
<dbReference type="InterPro" id="IPR005066">
    <property type="entry name" value="MoCF_OxRdtse_dimer"/>
</dbReference>
<feature type="domain" description="Cytochrome b5 heme-binding" evidence="12">
    <location>
        <begin position="38"/>
        <end position="101"/>
    </location>
</feature>
<comment type="pathway">
    <text evidence="3">Energy metabolism; sulfur metabolism.</text>
</comment>
<comment type="pathway">
    <text evidence="2">Sulfur metabolism.</text>
</comment>
<dbReference type="InterPro" id="IPR001199">
    <property type="entry name" value="Cyt_B5-like_heme/steroid-bd"/>
</dbReference>
<dbReference type="GO" id="GO:0030151">
    <property type="term" value="F:molybdenum ion binding"/>
    <property type="evidence" value="ECO:0007669"/>
    <property type="project" value="InterPro"/>
</dbReference>
<evidence type="ECO:0000313" key="13">
    <source>
        <dbReference type="EMBL" id="CAI5454384.1"/>
    </source>
</evidence>